<dbReference type="Proteomes" id="UP000787635">
    <property type="component" value="Unassembled WGS sequence"/>
</dbReference>
<evidence type="ECO:0000259" key="6">
    <source>
        <dbReference type="Pfam" id="PF03160"/>
    </source>
</evidence>
<evidence type="ECO:0000256" key="5">
    <source>
        <dbReference type="ARBA" id="ARBA00022837"/>
    </source>
</evidence>
<evidence type="ECO:0000256" key="3">
    <source>
        <dbReference type="ARBA" id="ARBA00022729"/>
    </source>
</evidence>
<dbReference type="PANTHER" id="PTHR38340:SF1">
    <property type="entry name" value="S-LAYER PROTEIN"/>
    <property type="match status" value="1"/>
</dbReference>
<dbReference type="EMBL" id="JAAVNE010000052">
    <property type="protein sequence ID" value="NKC33705.1"/>
    <property type="molecule type" value="Genomic_DNA"/>
</dbReference>
<dbReference type="PANTHER" id="PTHR38340">
    <property type="entry name" value="S-LAYER PROTEIN"/>
    <property type="match status" value="1"/>
</dbReference>
<evidence type="ECO:0000256" key="1">
    <source>
        <dbReference type="ARBA" id="ARBA00004613"/>
    </source>
</evidence>
<protein>
    <recommendedName>
        <fullName evidence="6">Calx-beta domain-containing protein</fullName>
    </recommendedName>
</protein>
<dbReference type="InterPro" id="IPR003644">
    <property type="entry name" value="Calx_beta"/>
</dbReference>
<dbReference type="SUPFAM" id="SSF141072">
    <property type="entry name" value="CalX-like"/>
    <property type="match status" value="1"/>
</dbReference>
<dbReference type="Pfam" id="PF03160">
    <property type="entry name" value="Calx-beta"/>
    <property type="match status" value="1"/>
</dbReference>
<reference evidence="7 8" key="1">
    <citation type="submission" date="2020-03" db="EMBL/GenBank/DDBJ databases">
        <title>Roseomonas selenitidurans sp. nov. isolated from urban soil.</title>
        <authorList>
            <person name="Liu H."/>
        </authorList>
    </citation>
    <scope>NUCLEOTIDE SEQUENCE [LARGE SCALE GENOMIC DNA]</scope>
    <source>
        <strain evidence="7 8">BU-1</strain>
    </source>
</reference>
<sequence length="1531" mass="154374">MSGSITPASITPSRVVDEFLVNSQLAGNQAHPRVTKLQNGNFVATWSDYAGPASGSSGSNVKAQLFDGSGTKIGAEFTVNSYPGTYAWFPSVTALVGGGFVVTWEDRSRALGDNNASGIHVQIFDSAASRVGSEIRANTQTNSWQLFPSVSALLDGGFVIAWADAVGTPIDAVNAGVKAQIFSALGTKINSEFLVNALPTGMHQDNLMPTVATLKNGDFVITWTDANSISGDASGTSIKAQRFDASGSKVGADFLVNSQTSGNQSFSTITALQSGGFVVTWTDASGTLGDANGTSIKAQLFDAGGNKVGSEFLVNSEINGNQSSPAVFALQTGGFVVTWTDASGTLGDASGTSAKGQLFDANGGKVGAEFLVNSQVTNNQSNPTGTQLSPSTFLVSWNDTSGTLGDADGFSIKAAAFSIPGSASISIAATSASKAEGNTGTTPFTFTVSRTGDTSVAHTVTWTVSGTGADAANAYDAETQLAIGNGFTFTPVMPFGDISFAAGETAKTITVNVLGDTSVEADEGFTVTLSNPSVGLSIGTAAASGTIINDDLVTIHEGAPLSGAISGSAGDDIYRGSPVNTPGIAINALQVIDLAGNATVYADSGQEEFAHNGAISGSDFLFGDGNIEFYVDIYGIFNPQGFSGTALTSGAGETSIYINNYSDGGNALQASSFDLGGGDDFVAIKMLSSAEQSASYGLRASSIKFGTGNDTLIIENSSPSPLDGFAIEGFVEMGDGDDAVEINSPVGIFMDNSYLDAGGGADSIVLRASVIGVDRASVRMGDGNDILQVIITKPSGLSMSNALVDLGRGDDVLMLDRGSGTIDGGEGLDIFTLKGVFSNFVIVKSAAGVVITHKSDAFTNYRIINIETLRFDDAEINLGSLATEGADTLTGTPNADTLDGLGGNDSLIGLAGDDLLVGGTGADTMLGGTGNDTYVVDNTGDRVIEASNAGMDHVLSSVSFNLSGQHIENLTLTGTSAINGTGNTLANQITGNSGNNLLMGGSGNDTLDGGAGADTLDGGTGADSMVGGTGNDTYVVDNTGDRVIEASNAGVDHVRASVTFSLSGQHIENLTLTGTSAINGTGNTLANQITGNSGNNLLMGGSGNDTLDGGAGADTLDGGTGADSMVGGTGNDTYVVDNTGDRVIEASNAGVDHVRASVTFSLSGQHIENLTLTGTSAINGTGNTLANQITGNSGNNLLMGGSGNDTLDGGAGADTLDGGTGADSMVGGTGNDTYVVDNTGDRVIEASNAGVDHVRASVTFSLSGQHIENLTLTGTSAINGTGNTLANQITGNSANNLLMGGSGNDTLDGGAGADTLDGGTGADSMVGGTGNDTYVVDNTGDRVIEASNAGVDHVLSSVSFNLSGQHIENLTLTGTAAINGTGNTLANQITGNSANNRLDGGAGNDTLMGGGGRDVLTGGTGADVFRYDAITDSLFVFNRYDVIMDFSSAQGDRIDLSRMDVNATPTGRQAFVFIGSTEFSTVNATGQLAFGYDPDLNVGVLAGSTDADSDAEFVIMLRGVSSLSASDLILG</sequence>
<dbReference type="Gene3D" id="2.150.10.10">
    <property type="entry name" value="Serralysin-like metalloprotease, C-terminal"/>
    <property type="match status" value="3"/>
</dbReference>
<dbReference type="InterPro" id="IPR018511">
    <property type="entry name" value="Hemolysin-typ_Ca-bd_CS"/>
</dbReference>
<comment type="caution">
    <text evidence="7">The sequence shown here is derived from an EMBL/GenBank/DDBJ whole genome shotgun (WGS) entry which is preliminary data.</text>
</comment>
<proteinExistence type="predicted"/>
<dbReference type="RefSeq" id="WP_168034429.1">
    <property type="nucleotide sequence ID" value="NZ_JAAVNE010000052.1"/>
</dbReference>
<dbReference type="InterPro" id="IPR011049">
    <property type="entry name" value="Serralysin-like_metalloprot_C"/>
</dbReference>
<dbReference type="InterPro" id="IPR001343">
    <property type="entry name" value="Hemolysn_Ca-bd"/>
</dbReference>
<dbReference type="Gene3D" id="2.160.20.160">
    <property type="match status" value="1"/>
</dbReference>
<keyword evidence="3" id="KW-0732">Signal</keyword>
<dbReference type="Pfam" id="PF00353">
    <property type="entry name" value="HemolysinCabind"/>
    <property type="match status" value="6"/>
</dbReference>
<gene>
    <name evidence="7" type="ORF">HEQ75_22775</name>
</gene>
<dbReference type="PROSITE" id="PS00330">
    <property type="entry name" value="HEMOLYSIN_CALCIUM"/>
    <property type="match status" value="5"/>
</dbReference>
<dbReference type="SUPFAM" id="SSF51120">
    <property type="entry name" value="beta-Roll"/>
    <property type="match status" value="6"/>
</dbReference>
<keyword evidence="2" id="KW-0964">Secreted</keyword>
<dbReference type="InterPro" id="IPR038081">
    <property type="entry name" value="CalX-like_sf"/>
</dbReference>
<organism evidence="7 8">
    <name type="scientific">Falsiroseomonas selenitidurans</name>
    <dbReference type="NCBI Taxonomy" id="2716335"/>
    <lineage>
        <taxon>Bacteria</taxon>
        <taxon>Pseudomonadati</taxon>
        <taxon>Pseudomonadota</taxon>
        <taxon>Alphaproteobacteria</taxon>
        <taxon>Acetobacterales</taxon>
        <taxon>Roseomonadaceae</taxon>
        <taxon>Falsiroseomonas</taxon>
    </lineage>
</organism>
<evidence type="ECO:0000313" key="7">
    <source>
        <dbReference type="EMBL" id="NKC33705.1"/>
    </source>
</evidence>
<dbReference type="InterPro" id="IPR050557">
    <property type="entry name" value="RTX_toxin/Mannuronan_C5-epim"/>
</dbReference>
<dbReference type="Gene3D" id="2.60.40.2030">
    <property type="match status" value="1"/>
</dbReference>
<accession>A0ABX1EA52</accession>
<keyword evidence="5" id="KW-0106">Calcium</keyword>
<comment type="subcellular location">
    <subcellularLocation>
        <location evidence="1">Secreted</location>
    </subcellularLocation>
</comment>
<evidence type="ECO:0000256" key="2">
    <source>
        <dbReference type="ARBA" id="ARBA00022525"/>
    </source>
</evidence>
<feature type="domain" description="Calx-beta" evidence="6">
    <location>
        <begin position="488"/>
        <end position="550"/>
    </location>
</feature>
<evidence type="ECO:0000313" key="8">
    <source>
        <dbReference type="Proteomes" id="UP000787635"/>
    </source>
</evidence>
<name>A0ABX1EA52_9PROT</name>
<keyword evidence="8" id="KW-1185">Reference proteome</keyword>
<evidence type="ECO:0000256" key="4">
    <source>
        <dbReference type="ARBA" id="ARBA00022737"/>
    </source>
</evidence>
<keyword evidence="4" id="KW-0677">Repeat</keyword>
<dbReference type="PRINTS" id="PR00313">
    <property type="entry name" value="CABNDNGRPT"/>
</dbReference>